<gene>
    <name evidence="2" type="ORF">Taro_043683</name>
</gene>
<evidence type="ECO:0000313" key="3">
    <source>
        <dbReference type="Proteomes" id="UP000652761"/>
    </source>
</evidence>
<protein>
    <submittedName>
        <fullName evidence="2">Uncharacterized protein</fullName>
    </submittedName>
</protein>
<dbReference type="AlphaFoldDB" id="A0A843X160"/>
<sequence length="104" mass="10586">MVRGARTGSSSRRSSHARGLFAASAFGSSSVPPPVAAGSGEFTLPYPRVPIIAFGPSSVPPPVAASSGQSTPSPPTVPEQSSIHTSFGRGAVSISMDDHHLIKF</sequence>
<proteinExistence type="predicted"/>
<reference evidence="2" key="1">
    <citation type="submission" date="2017-07" db="EMBL/GenBank/DDBJ databases">
        <title>Taro Niue Genome Assembly and Annotation.</title>
        <authorList>
            <person name="Atibalentja N."/>
            <person name="Keating K."/>
            <person name="Fields C.J."/>
        </authorList>
    </citation>
    <scope>NUCLEOTIDE SEQUENCE</scope>
    <source>
        <strain evidence="2">Niue_2</strain>
        <tissue evidence="2">Leaf</tissue>
    </source>
</reference>
<feature type="region of interest" description="Disordered" evidence="1">
    <location>
        <begin position="57"/>
        <end position="90"/>
    </location>
</feature>
<accession>A0A843X160</accession>
<organism evidence="2 3">
    <name type="scientific">Colocasia esculenta</name>
    <name type="common">Wild taro</name>
    <name type="synonym">Arum esculentum</name>
    <dbReference type="NCBI Taxonomy" id="4460"/>
    <lineage>
        <taxon>Eukaryota</taxon>
        <taxon>Viridiplantae</taxon>
        <taxon>Streptophyta</taxon>
        <taxon>Embryophyta</taxon>
        <taxon>Tracheophyta</taxon>
        <taxon>Spermatophyta</taxon>
        <taxon>Magnoliopsida</taxon>
        <taxon>Liliopsida</taxon>
        <taxon>Araceae</taxon>
        <taxon>Aroideae</taxon>
        <taxon>Colocasieae</taxon>
        <taxon>Colocasia</taxon>
    </lineage>
</organism>
<keyword evidence="3" id="KW-1185">Reference proteome</keyword>
<evidence type="ECO:0000313" key="2">
    <source>
        <dbReference type="EMBL" id="MQM10785.1"/>
    </source>
</evidence>
<dbReference type="Proteomes" id="UP000652761">
    <property type="component" value="Unassembled WGS sequence"/>
</dbReference>
<evidence type="ECO:0000256" key="1">
    <source>
        <dbReference type="SAM" id="MobiDB-lite"/>
    </source>
</evidence>
<name>A0A843X160_COLES</name>
<dbReference type="EMBL" id="NMUH01004776">
    <property type="protein sequence ID" value="MQM10785.1"/>
    <property type="molecule type" value="Genomic_DNA"/>
</dbReference>
<comment type="caution">
    <text evidence="2">The sequence shown here is derived from an EMBL/GenBank/DDBJ whole genome shotgun (WGS) entry which is preliminary data.</text>
</comment>